<organism evidence="3 4">
    <name type="scientific">Coraliomargarita algicola</name>
    <dbReference type="NCBI Taxonomy" id="3092156"/>
    <lineage>
        <taxon>Bacteria</taxon>
        <taxon>Pseudomonadati</taxon>
        <taxon>Verrucomicrobiota</taxon>
        <taxon>Opitutia</taxon>
        <taxon>Puniceicoccales</taxon>
        <taxon>Coraliomargaritaceae</taxon>
        <taxon>Coraliomargarita</taxon>
    </lineage>
</organism>
<keyword evidence="2" id="KW-0812">Transmembrane</keyword>
<feature type="transmembrane region" description="Helical" evidence="2">
    <location>
        <begin position="348"/>
        <end position="372"/>
    </location>
</feature>
<dbReference type="InterPro" id="IPR039672">
    <property type="entry name" value="MFS_2"/>
</dbReference>
<name>A0ABZ0RR14_9BACT</name>
<feature type="transmembrane region" description="Helical" evidence="2">
    <location>
        <begin position="393"/>
        <end position="415"/>
    </location>
</feature>
<keyword evidence="2" id="KW-1133">Transmembrane helix</keyword>
<gene>
    <name evidence="3" type="ORF">SH580_18290</name>
</gene>
<dbReference type="SUPFAM" id="SSF103473">
    <property type="entry name" value="MFS general substrate transporter"/>
    <property type="match status" value="1"/>
</dbReference>
<dbReference type="Pfam" id="PF13347">
    <property type="entry name" value="MFS_2"/>
    <property type="match status" value="1"/>
</dbReference>
<dbReference type="EMBL" id="CP138858">
    <property type="protein sequence ID" value="WPJ95374.1"/>
    <property type="molecule type" value="Genomic_DNA"/>
</dbReference>
<feature type="transmembrane region" description="Helical" evidence="2">
    <location>
        <begin position="319"/>
        <end position="336"/>
    </location>
</feature>
<feature type="transmembrane region" description="Helical" evidence="2">
    <location>
        <begin position="427"/>
        <end position="453"/>
    </location>
</feature>
<comment type="similarity">
    <text evidence="1">Belongs to the sodium:galactoside symporter (TC 2.A.2) family.</text>
</comment>
<accession>A0ABZ0RR14</accession>
<feature type="transmembrane region" description="Helical" evidence="2">
    <location>
        <begin position="245"/>
        <end position="272"/>
    </location>
</feature>
<evidence type="ECO:0000313" key="3">
    <source>
        <dbReference type="EMBL" id="WPJ95374.1"/>
    </source>
</evidence>
<feature type="transmembrane region" description="Helical" evidence="2">
    <location>
        <begin position="92"/>
        <end position="113"/>
    </location>
</feature>
<dbReference type="RefSeq" id="WP_319832263.1">
    <property type="nucleotide sequence ID" value="NZ_CP138858.1"/>
</dbReference>
<evidence type="ECO:0000313" key="4">
    <source>
        <dbReference type="Proteomes" id="UP001324993"/>
    </source>
</evidence>
<keyword evidence="2" id="KW-0472">Membrane</keyword>
<dbReference type="Proteomes" id="UP001324993">
    <property type="component" value="Chromosome"/>
</dbReference>
<dbReference type="PANTHER" id="PTHR11328">
    <property type="entry name" value="MAJOR FACILITATOR SUPERFAMILY DOMAIN-CONTAINING PROTEIN"/>
    <property type="match status" value="1"/>
</dbReference>
<dbReference type="Gene3D" id="1.20.1250.20">
    <property type="entry name" value="MFS general substrate transporter like domains"/>
    <property type="match status" value="1"/>
</dbReference>
<feature type="transmembrane region" description="Helical" evidence="2">
    <location>
        <begin position="284"/>
        <end position="307"/>
    </location>
</feature>
<evidence type="ECO:0000256" key="2">
    <source>
        <dbReference type="SAM" id="Phobius"/>
    </source>
</evidence>
<keyword evidence="4" id="KW-1185">Reference proteome</keyword>
<reference evidence="3 4" key="1">
    <citation type="submission" date="2023-11" db="EMBL/GenBank/DDBJ databases">
        <title>Coraliomargarita sp. nov., isolated from marine algae.</title>
        <authorList>
            <person name="Lee J.K."/>
            <person name="Baek J.H."/>
            <person name="Kim J.M."/>
            <person name="Choi D.G."/>
            <person name="Jeon C.O."/>
        </authorList>
    </citation>
    <scope>NUCLEOTIDE SEQUENCE [LARGE SCALE GENOMIC DNA]</scope>
    <source>
        <strain evidence="3 4">J2-16</strain>
    </source>
</reference>
<protein>
    <submittedName>
        <fullName evidence="3">MFS transporter</fullName>
    </submittedName>
</protein>
<sequence length="479" mass="52930">MDNSPDKHATPSSDKVPFWRKMAYGSGMMSYVVMARSCNQFASPIFNDCMGVDPRLLSWVLGGSRIWDALTDPFMGSVTDNTRSKWGRRRPWIALGAMLSGITFSAIWLFPAGLSEMGYFFWFLITSLIFFLAFTVFSVPYMALGMEMSSDYNERTSVMAYRTVLSQVGAFAVSGIYWLITLDRFESMAEGMRYAGMMVGALIIAMGLIPAFFAREHDSIIEQQRGKVVAKISLAKSFKETIREVPFLIICAITVLMLTGLMMVVQLGYYVTVYHIFGGEKTPFLGTLMAVGGISSQVCTMLAVPVLTKISRNIGKTGTLLIAMGLSVIGSALKWVCFTPENPWLSVIPGIVMSGGLAATWTLINAMIPDVVDLDELKTGERREGMYSAVNSWVFKMGMSGALIISGYVLTWSGFDVALGSEQTADAIFYMRLFFTTIPVVTISLAMLLLLLYPLKEGRVREIQAQLKARREKEGTVEA</sequence>
<evidence type="ECO:0000256" key="1">
    <source>
        <dbReference type="ARBA" id="ARBA00009617"/>
    </source>
</evidence>
<dbReference type="PANTHER" id="PTHR11328:SF24">
    <property type="entry name" value="MAJOR FACILITATOR SUPERFAMILY (MFS) PROFILE DOMAIN-CONTAINING PROTEIN"/>
    <property type="match status" value="1"/>
</dbReference>
<feature type="transmembrane region" description="Helical" evidence="2">
    <location>
        <begin position="160"/>
        <end position="180"/>
    </location>
</feature>
<feature type="transmembrane region" description="Helical" evidence="2">
    <location>
        <begin position="192"/>
        <end position="214"/>
    </location>
</feature>
<feature type="transmembrane region" description="Helical" evidence="2">
    <location>
        <begin position="119"/>
        <end position="139"/>
    </location>
</feature>
<dbReference type="InterPro" id="IPR036259">
    <property type="entry name" value="MFS_trans_sf"/>
</dbReference>
<proteinExistence type="inferred from homology"/>